<protein>
    <submittedName>
        <fullName evidence="7">RNA polymerase sigma-70 factor (ECF subfamily)</fullName>
    </submittedName>
</protein>
<dbReference type="InterPro" id="IPR036388">
    <property type="entry name" value="WH-like_DNA-bd_sf"/>
</dbReference>
<dbReference type="GO" id="GO:0016987">
    <property type="term" value="F:sigma factor activity"/>
    <property type="evidence" value="ECO:0007669"/>
    <property type="project" value="UniProtKB-KW"/>
</dbReference>
<dbReference type="InterPro" id="IPR013325">
    <property type="entry name" value="RNA_pol_sigma_r2"/>
</dbReference>
<dbReference type="SUPFAM" id="SSF88946">
    <property type="entry name" value="Sigma2 domain of RNA polymerase sigma factors"/>
    <property type="match status" value="1"/>
</dbReference>
<dbReference type="SUPFAM" id="SSF88659">
    <property type="entry name" value="Sigma3 and sigma4 domains of RNA polymerase sigma factors"/>
    <property type="match status" value="1"/>
</dbReference>
<dbReference type="AlphaFoldDB" id="A0A7W8ZLU3"/>
<dbReference type="NCBIfam" id="TIGR02985">
    <property type="entry name" value="Sig70_bacteroi1"/>
    <property type="match status" value="1"/>
</dbReference>
<feature type="domain" description="RNA polymerase sigma factor 70 region 4 type 2" evidence="6">
    <location>
        <begin position="122"/>
        <end position="170"/>
    </location>
</feature>
<accession>A0A7W8ZLU3</accession>
<reference evidence="7 8" key="1">
    <citation type="submission" date="2020-08" db="EMBL/GenBank/DDBJ databases">
        <title>Genomic Encyclopedia of Type Strains, Phase IV (KMG-V): Genome sequencing to study the core and pangenomes of soil and plant-associated prokaryotes.</title>
        <authorList>
            <person name="Whitman W."/>
        </authorList>
    </citation>
    <scope>NUCLEOTIDE SEQUENCE [LARGE SCALE GENOMIC DNA]</scope>
    <source>
        <strain evidence="7 8">S3M1</strain>
    </source>
</reference>
<comment type="caution">
    <text evidence="7">The sequence shown here is derived from an EMBL/GenBank/DDBJ whole genome shotgun (WGS) entry which is preliminary data.</text>
</comment>
<evidence type="ECO:0000256" key="4">
    <source>
        <dbReference type="ARBA" id="ARBA00023163"/>
    </source>
</evidence>
<feature type="domain" description="RNA polymerase sigma-70 region 2" evidence="5">
    <location>
        <begin position="24"/>
        <end position="89"/>
    </location>
</feature>
<dbReference type="InterPro" id="IPR013324">
    <property type="entry name" value="RNA_pol_sigma_r3/r4-like"/>
</dbReference>
<dbReference type="InterPro" id="IPR014327">
    <property type="entry name" value="RNA_pol_sigma70_bacteroid"/>
</dbReference>
<evidence type="ECO:0000256" key="1">
    <source>
        <dbReference type="ARBA" id="ARBA00010641"/>
    </source>
</evidence>
<evidence type="ECO:0000259" key="5">
    <source>
        <dbReference type="Pfam" id="PF04542"/>
    </source>
</evidence>
<evidence type="ECO:0000313" key="7">
    <source>
        <dbReference type="EMBL" id="MBB5636406.1"/>
    </source>
</evidence>
<dbReference type="PANTHER" id="PTHR43133:SF46">
    <property type="entry name" value="RNA POLYMERASE SIGMA-70 FACTOR ECF SUBFAMILY"/>
    <property type="match status" value="1"/>
</dbReference>
<dbReference type="GO" id="GO:0006352">
    <property type="term" value="P:DNA-templated transcription initiation"/>
    <property type="evidence" value="ECO:0007669"/>
    <property type="project" value="InterPro"/>
</dbReference>
<dbReference type="Pfam" id="PF04542">
    <property type="entry name" value="Sigma70_r2"/>
    <property type="match status" value="1"/>
</dbReference>
<organism evidence="7 8">
    <name type="scientific">Pedobacter cryoconitis</name>
    <dbReference type="NCBI Taxonomy" id="188932"/>
    <lineage>
        <taxon>Bacteria</taxon>
        <taxon>Pseudomonadati</taxon>
        <taxon>Bacteroidota</taxon>
        <taxon>Sphingobacteriia</taxon>
        <taxon>Sphingobacteriales</taxon>
        <taxon>Sphingobacteriaceae</taxon>
        <taxon>Pedobacter</taxon>
    </lineage>
</organism>
<dbReference type="RefSeq" id="WP_183881948.1">
    <property type="nucleotide sequence ID" value="NZ_JACHCE010000003.1"/>
</dbReference>
<dbReference type="Gene3D" id="1.10.10.10">
    <property type="entry name" value="Winged helix-like DNA-binding domain superfamily/Winged helix DNA-binding domain"/>
    <property type="match status" value="1"/>
</dbReference>
<dbReference type="GO" id="GO:0003677">
    <property type="term" value="F:DNA binding"/>
    <property type="evidence" value="ECO:0007669"/>
    <property type="project" value="InterPro"/>
</dbReference>
<evidence type="ECO:0000313" key="8">
    <source>
        <dbReference type="Proteomes" id="UP000537204"/>
    </source>
</evidence>
<gene>
    <name evidence="7" type="ORF">HDE68_002307</name>
</gene>
<dbReference type="InterPro" id="IPR007627">
    <property type="entry name" value="RNA_pol_sigma70_r2"/>
</dbReference>
<evidence type="ECO:0000259" key="6">
    <source>
        <dbReference type="Pfam" id="PF08281"/>
    </source>
</evidence>
<keyword evidence="2" id="KW-0805">Transcription regulation</keyword>
<keyword evidence="3" id="KW-0731">Sigma factor</keyword>
<dbReference type="Gene3D" id="1.10.1740.10">
    <property type="match status" value="1"/>
</dbReference>
<name>A0A7W8ZLU3_9SPHI</name>
<evidence type="ECO:0000256" key="3">
    <source>
        <dbReference type="ARBA" id="ARBA00023082"/>
    </source>
</evidence>
<dbReference type="NCBIfam" id="TIGR02937">
    <property type="entry name" value="sigma70-ECF"/>
    <property type="match status" value="1"/>
</dbReference>
<dbReference type="InterPro" id="IPR039425">
    <property type="entry name" value="RNA_pol_sigma-70-like"/>
</dbReference>
<dbReference type="InterPro" id="IPR013249">
    <property type="entry name" value="RNA_pol_sigma70_r4_t2"/>
</dbReference>
<dbReference type="Pfam" id="PF08281">
    <property type="entry name" value="Sigma70_r4_2"/>
    <property type="match status" value="1"/>
</dbReference>
<dbReference type="Proteomes" id="UP000537204">
    <property type="component" value="Unassembled WGS sequence"/>
</dbReference>
<dbReference type="InterPro" id="IPR014284">
    <property type="entry name" value="RNA_pol_sigma-70_dom"/>
</dbReference>
<comment type="similarity">
    <text evidence="1">Belongs to the sigma-70 factor family. ECF subfamily.</text>
</comment>
<evidence type="ECO:0000256" key="2">
    <source>
        <dbReference type="ARBA" id="ARBA00023015"/>
    </source>
</evidence>
<keyword evidence="4" id="KW-0804">Transcription</keyword>
<dbReference type="PANTHER" id="PTHR43133">
    <property type="entry name" value="RNA POLYMERASE ECF-TYPE SIGMA FACTO"/>
    <property type="match status" value="1"/>
</dbReference>
<proteinExistence type="inferred from homology"/>
<sequence length="200" mass="23813">MEYSHNQIINLIKEGNKDAFEQTFRTFYKMLRAYAYTFIKDNEGAEEIIQNVFCRIWERRDQLKTDGSLRSYLYRVVHNESLSYLRHQKVKNSFQDYYKENTEEASNEVVNKILANELDRHIQCAIAELPQQCRIIFQMSRFEQLKYQQIADILQISIKTVENQMGKALKVLRLKLIEFLPVIIVLLHLTQKMIGLETLQ</sequence>
<dbReference type="EMBL" id="JACHCE010000003">
    <property type="protein sequence ID" value="MBB5636406.1"/>
    <property type="molecule type" value="Genomic_DNA"/>
</dbReference>